<dbReference type="Pfam" id="PF00072">
    <property type="entry name" value="Response_reg"/>
    <property type="match status" value="1"/>
</dbReference>
<proteinExistence type="predicted"/>
<dbReference type="Proteomes" id="UP001500751">
    <property type="component" value="Unassembled WGS sequence"/>
</dbReference>
<dbReference type="InterPro" id="IPR001789">
    <property type="entry name" value="Sig_transdc_resp-reg_receiver"/>
</dbReference>
<keyword evidence="1" id="KW-0378">Hydrolase</keyword>
<evidence type="ECO:0000256" key="3">
    <source>
        <dbReference type="SAM" id="MobiDB-lite"/>
    </source>
</evidence>
<name>A0ABN2TJD1_9ACTN</name>
<dbReference type="SMART" id="SM00448">
    <property type="entry name" value="REC"/>
    <property type="match status" value="1"/>
</dbReference>
<reference evidence="5 6" key="1">
    <citation type="journal article" date="2019" name="Int. J. Syst. Evol. Microbiol.">
        <title>The Global Catalogue of Microorganisms (GCM) 10K type strain sequencing project: providing services to taxonomists for standard genome sequencing and annotation.</title>
        <authorList>
            <consortium name="The Broad Institute Genomics Platform"/>
            <consortium name="The Broad Institute Genome Sequencing Center for Infectious Disease"/>
            <person name="Wu L."/>
            <person name="Ma J."/>
        </authorList>
    </citation>
    <scope>NUCLEOTIDE SEQUENCE [LARGE SCALE GENOMIC DNA]</scope>
    <source>
        <strain evidence="5 6">JCM 16014</strain>
    </source>
</reference>
<dbReference type="EMBL" id="BAAAQN010000001">
    <property type="protein sequence ID" value="GAA2011309.1"/>
    <property type="molecule type" value="Genomic_DNA"/>
</dbReference>
<dbReference type="InterPro" id="IPR001932">
    <property type="entry name" value="PPM-type_phosphatase-like_dom"/>
</dbReference>
<gene>
    <name evidence="5" type="ORF">GCM10009839_01730</name>
</gene>
<organism evidence="5 6">
    <name type="scientific">Catenulispora yoronensis</name>
    <dbReference type="NCBI Taxonomy" id="450799"/>
    <lineage>
        <taxon>Bacteria</taxon>
        <taxon>Bacillati</taxon>
        <taxon>Actinomycetota</taxon>
        <taxon>Actinomycetes</taxon>
        <taxon>Catenulisporales</taxon>
        <taxon>Catenulisporaceae</taxon>
        <taxon>Catenulispora</taxon>
    </lineage>
</organism>
<dbReference type="InterPro" id="IPR052016">
    <property type="entry name" value="Bact_Sigma-Reg"/>
</dbReference>
<comment type="caution">
    <text evidence="5">The sequence shown here is derived from an EMBL/GenBank/DDBJ whole genome shotgun (WGS) entry which is preliminary data.</text>
</comment>
<dbReference type="Pfam" id="PF07228">
    <property type="entry name" value="SpoIIE"/>
    <property type="match status" value="1"/>
</dbReference>
<sequence length="584" mass="61125">MTRPASADEAPALVLVVDDNPASRYLIGTWLTRAGHTVIEAADGTEALALLAADRTDQADLPELAVVDVRLPDMSGFEVCERIKADPRTAGLPVIHISATAVATADRTQGLDRGADAYLTEPIAPSELVSTVAAVMRYARARSRAERLASHLATLNQATLDVYAAQDGLSFRMAAAAGAAALVQGTAVVIAHSADSESVYADTASPDGPTTSDTVTLGLLDRLTRGLPDKVGMGTCEVSAETRSAPALERLRAGKLALFTARTQRTRPAFCIAVGADSLRAAEDARLLTQFAQACALALEALRSFSEEHELVLTLQRAFLPDLPDLPGVDMAVRYLPAATGSEIGGDFYEAVDTPDGLILAVGDVAGHSLQAAIVMGELRHALRVYAIEGHGLKALLEHLDNVMCRERPGWTATLCLLRLEPGTGRLEVANAGHLPPLLLDPGGGSRFVTEHGPLLGTGVPIRWGSHYVDIAAETRILMVTDGLIEVRGVDLADSLQQLRAAAVAGPASPGALCDHLLEVFGRDHDDDVVILGARVGDFGSQGVSPFETAAPGQPAVDAATLTSGGPVQPGRHFQHGMPSNSTP</sequence>
<dbReference type="PROSITE" id="PS50110">
    <property type="entry name" value="RESPONSE_REGULATORY"/>
    <property type="match status" value="1"/>
</dbReference>
<keyword evidence="2" id="KW-0597">Phosphoprotein</keyword>
<feature type="modified residue" description="4-aspartylphosphate" evidence="2">
    <location>
        <position position="68"/>
    </location>
</feature>
<dbReference type="Gene3D" id="3.60.40.10">
    <property type="entry name" value="PPM-type phosphatase domain"/>
    <property type="match status" value="1"/>
</dbReference>
<dbReference type="SMART" id="SM00331">
    <property type="entry name" value="PP2C_SIG"/>
    <property type="match status" value="1"/>
</dbReference>
<evidence type="ECO:0000313" key="6">
    <source>
        <dbReference type="Proteomes" id="UP001500751"/>
    </source>
</evidence>
<evidence type="ECO:0000256" key="2">
    <source>
        <dbReference type="PROSITE-ProRule" id="PRU00169"/>
    </source>
</evidence>
<feature type="region of interest" description="Disordered" evidence="3">
    <location>
        <begin position="564"/>
        <end position="584"/>
    </location>
</feature>
<dbReference type="PANTHER" id="PTHR43156">
    <property type="entry name" value="STAGE II SPORULATION PROTEIN E-RELATED"/>
    <property type="match status" value="1"/>
</dbReference>
<feature type="domain" description="Response regulatory" evidence="4">
    <location>
        <begin position="13"/>
        <end position="136"/>
    </location>
</feature>
<evidence type="ECO:0000259" key="4">
    <source>
        <dbReference type="PROSITE" id="PS50110"/>
    </source>
</evidence>
<accession>A0ABN2TJD1</accession>
<dbReference type="Gene3D" id="3.40.50.2300">
    <property type="match status" value="1"/>
</dbReference>
<dbReference type="InterPro" id="IPR011006">
    <property type="entry name" value="CheY-like_superfamily"/>
</dbReference>
<dbReference type="SUPFAM" id="SSF81606">
    <property type="entry name" value="PP2C-like"/>
    <property type="match status" value="1"/>
</dbReference>
<keyword evidence="6" id="KW-1185">Reference proteome</keyword>
<protein>
    <recommendedName>
        <fullName evidence="4">Response regulatory domain-containing protein</fullName>
    </recommendedName>
</protein>
<evidence type="ECO:0000256" key="1">
    <source>
        <dbReference type="ARBA" id="ARBA00022801"/>
    </source>
</evidence>
<evidence type="ECO:0000313" key="5">
    <source>
        <dbReference type="EMBL" id="GAA2011309.1"/>
    </source>
</evidence>
<dbReference type="PANTHER" id="PTHR43156:SF2">
    <property type="entry name" value="STAGE II SPORULATION PROTEIN E"/>
    <property type="match status" value="1"/>
</dbReference>
<dbReference type="InterPro" id="IPR036457">
    <property type="entry name" value="PPM-type-like_dom_sf"/>
</dbReference>
<dbReference type="SUPFAM" id="SSF52172">
    <property type="entry name" value="CheY-like"/>
    <property type="match status" value="1"/>
</dbReference>
<dbReference type="RefSeq" id="WP_344663500.1">
    <property type="nucleotide sequence ID" value="NZ_BAAAQN010000001.1"/>
</dbReference>